<dbReference type="Gene3D" id="3.30.420.150">
    <property type="entry name" value="Exopolyphosphatase. Domain 2"/>
    <property type="match status" value="1"/>
</dbReference>
<evidence type="ECO:0000313" key="2">
    <source>
        <dbReference type="EMBL" id="MEE6147488.1"/>
    </source>
</evidence>
<comment type="caution">
    <text evidence="2">The sequence shown here is derived from an EMBL/GenBank/DDBJ whole genome shotgun (WGS) entry which is preliminary data.</text>
</comment>
<dbReference type="Gene3D" id="3.30.420.40">
    <property type="match status" value="1"/>
</dbReference>
<feature type="domain" description="Ppx/GppA phosphatase N-terminal" evidence="1">
    <location>
        <begin position="18"/>
        <end position="305"/>
    </location>
</feature>
<sequence>MTRVAVIDIGTVTARLAVADVASGRVARLAKSSNIVNLGQDVDRTGRLREDAQRRLLGCVDLYLASAREARAPAVCCTLTSAARDAENAADLLAELDRRGLAAQVIPGEVEGSLTFLGVAQDFGGRRIMVADNGGGSTEVAVGSLADGEGGLAIEWVRSVDVGCRRLTEKFLAHADPPSEGDLARAHELAAERLSGAIRAASAAAAASGAPAARPERLVVTGGTATTLVAVEKGLEPYDPRQVHLQTLSRADVDALERRLCGLTVEGRAALPGIQAKRAPVILGGTVAVAELMRAAGFDELTVSESDLLFGLSIVAASTLDGAPSPLGWRPELTLL</sequence>
<dbReference type="InterPro" id="IPR003695">
    <property type="entry name" value="Ppx_GppA_N"/>
</dbReference>
<dbReference type="RefSeq" id="WP_330958257.1">
    <property type="nucleotide sequence ID" value="NZ_JAZGJQ010000005.1"/>
</dbReference>
<dbReference type="EMBL" id="JAZGJQ010000005">
    <property type="protein sequence ID" value="MEE6147488.1"/>
    <property type="molecule type" value="Genomic_DNA"/>
</dbReference>
<dbReference type="PANTHER" id="PTHR30005:SF13">
    <property type="entry name" value="EXOPOLYPHOSPHATASE 2"/>
    <property type="match status" value="1"/>
</dbReference>
<gene>
    <name evidence="2" type="ORF">VXJ25_05725</name>
</gene>
<evidence type="ECO:0000313" key="3">
    <source>
        <dbReference type="Proteomes" id="UP001332931"/>
    </source>
</evidence>
<evidence type="ECO:0000259" key="1">
    <source>
        <dbReference type="Pfam" id="PF02541"/>
    </source>
</evidence>
<keyword evidence="3" id="KW-1185">Reference proteome</keyword>
<dbReference type="InterPro" id="IPR050273">
    <property type="entry name" value="GppA/Ppx_hydrolase"/>
</dbReference>
<dbReference type="InterPro" id="IPR043129">
    <property type="entry name" value="ATPase_NBD"/>
</dbReference>
<dbReference type="SUPFAM" id="SSF53067">
    <property type="entry name" value="Actin-like ATPase domain"/>
    <property type="match status" value="2"/>
</dbReference>
<dbReference type="CDD" id="cd24054">
    <property type="entry name" value="ASKHA_NBD_AaPPX-GppA_MtPPX2-like"/>
    <property type="match status" value="1"/>
</dbReference>
<name>A0ABU7RA64_9ACTN</name>
<organism evidence="2 3">
    <name type="scientific">Olsenella absiana</name>
    <dbReference type="NCBI Taxonomy" id="3115222"/>
    <lineage>
        <taxon>Bacteria</taxon>
        <taxon>Bacillati</taxon>
        <taxon>Actinomycetota</taxon>
        <taxon>Coriobacteriia</taxon>
        <taxon>Coriobacteriales</taxon>
        <taxon>Atopobiaceae</taxon>
        <taxon>Olsenella</taxon>
    </lineage>
</organism>
<dbReference type="Proteomes" id="UP001332931">
    <property type="component" value="Unassembled WGS sequence"/>
</dbReference>
<dbReference type="Pfam" id="PF02541">
    <property type="entry name" value="Ppx-GppA"/>
    <property type="match status" value="1"/>
</dbReference>
<dbReference type="PANTHER" id="PTHR30005">
    <property type="entry name" value="EXOPOLYPHOSPHATASE"/>
    <property type="match status" value="1"/>
</dbReference>
<reference evidence="2 3" key="1">
    <citation type="submission" date="2024-01" db="EMBL/GenBank/DDBJ databases">
        <title>Description of Olsenella sp. nov., isolated from pig feces.</title>
        <authorList>
            <person name="Chang Y.-H."/>
        </authorList>
    </citation>
    <scope>NUCLEOTIDE SEQUENCE [LARGE SCALE GENOMIC DNA]</scope>
    <source>
        <strain evidence="2 3">YH-ols2223</strain>
    </source>
</reference>
<accession>A0ABU7RA64</accession>
<protein>
    <submittedName>
        <fullName evidence="2">Phosphatase</fullName>
    </submittedName>
</protein>
<proteinExistence type="predicted"/>